<evidence type="ECO:0000313" key="2">
    <source>
        <dbReference type="EMBL" id="MCH87362.1"/>
    </source>
</evidence>
<dbReference type="EMBL" id="LXQA010012053">
    <property type="protein sequence ID" value="MCH87362.1"/>
    <property type="molecule type" value="Genomic_DNA"/>
</dbReference>
<reference evidence="2 3" key="1">
    <citation type="journal article" date="2018" name="Front. Plant Sci.">
        <title>Red Clover (Trifolium pratense) and Zigzag Clover (T. medium) - A Picture of Genomic Similarities and Differences.</title>
        <authorList>
            <person name="Dluhosova J."/>
            <person name="Istvanek J."/>
            <person name="Nedelnik J."/>
            <person name="Repkova J."/>
        </authorList>
    </citation>
    <scope>NUCLEOTIDE SEQUENCE [LARGE SCALE GENOMIC DNA]</scope>
    <source>
        <strain evidence="3">cv. 10/8</strain>
        <tissue evidence="2">Leaf</tissue>
    </source>
</reference>
<dbReference type="PANTHER" id="PTHR47723:SF13">
    <property type="entry name" value="PUTATIVE-RELATED"/>
    <property type="match status" value="1"/>
</dbReference>
<dbReference type="Proteomes" id="UP000265520">
    <property type="component" value="Unassembled WGS sequence"/>
</dbReference>
<dbReference type="PANTHER" id="PTHR47723">
    <property type="entry name" value="OS05G0353850 PROTEIN"/>
    <property type="match status" value="1"/>
</dbReference>
<gene>
    <name evidence="2" type="ORF">A2U01_0008230</name>
</gene>
<dbReference type="PROSITE" id="PS50879">
    <property type="entry name" value="RNASE_H_1"/>
    <property type="match status" value="1"/>
</dbReference>
<sequence length="383" mass="44152">MVNWREIECWLPASYLNKLKAIVPAHASHGPDQCVLPEADREFSVAYAYNALCEFKTEASDNHWKQVWKLQVQERVRCFIWLLVHDRLATRKRINNMHMGDPYCYHCGDVIETALHVLRDCPLAVRVWYNMVDTKYWEIFFNVNMQQWVDINLRMCFGKEDVKQWSAAYWATTCHYLWFLRNKMTHGSDNVLPTRPWDEIHMRCQLYAQLVSKDVMKQQVNKCLADIRWKVPKEGWISINTDGAAKGGTCARCGGVLRGEHGEWISGFSKNLEVCSAYVAELWGVFEGLKIARARGFRKIELQVDSQVVVNTLATDRSGSSDGWTLVHNIKRLLELDWEVSILHEANSVADALANLACLSDGDMVVYESCPPQVRNCFHADLF</sequence>
<keyword evidence="3" id="KW-1185">Reference proteome</keyword>
<comment type="caution">
    <text evidence="2">The sequence shown here is derived from an EMBL/GenBank/DDBJ whole genome shotgun (WGS) entry which is preliminary data.</text>
</comment>
<dbReference type="AlphaFoldDB" id="A0A392MIN5"/>
<dbReference type="InterPro" id="IPR044730">
    <property type="entry name" value="RNase_H-like_dom_plant"/>
</dbReference>
<dbReference type="InterPro" id="IPR036397">
    <property type="entry name" value="RNaseH_sf"/>
</dbReference>
<dbReference type="GO" id="GO:0004523">
    <property type="term" value="F:RNA-DNA hybrid ribonuclease activity"/>
    <property type="evidence" value="ECO:0007669"/>
    <property type="project" value="InterPro"/>
</dbReference>
<dbReference type="CDD" id="cd06222">
    <property type="entry name" value="RNase_H_like"/>
    <property type="match status" value="1"/>
</dbReference>
<evidence type="ECO:0000313" key="3">
    <source>
        <dbReference type="Proteomes" id="UP000265520"/>
    </source>
</evidence>
<dbReference type="InterPro" id="IPR026960">
    <property type="entry name" value="RVT-Znf"/>
</dbReference>
<proteinExistence type="predicted"/>
<dbReference type="InterPro" id="IPR002156">
    <property type="entry name" value="RNaseH_domain"/>
</dbReference>
<organism evidence="2 3">
    <name type="scientific">Trifolium medium</name>
    <dbReference type="NCBI Taxonomy" id="97028"/>
    <lineage>
        <taxon>Eukaryota</taxon>
        <taxon>Viridiplantae</taxon>
        <taxon>Streptophyta</taxon>
        <taxon>Embryophyta</taxon>
        <taxon>Tracheophyta</taxon>
        <taxon>Spermatophyta</taxon>
        <taxon>Magnoliopsida</taxon>
        <taxon>eudicotyledons</taxon>
        <taxon>Gunneridae</taxon>
        <taxon>Pentapetalae</taxon>
        <taxon>rosids</taxon>
        <taxon>fabids</taxon>
        <taxon>Fabales</taxon>
        <taxon>Fabaceae</taxon>
        <taxon>Papilionoideae</taxon>
        <taxon>50 kb inversion clade</taxon>
        <taxon>NPAAA clade</taxon>
        <taxon>Hologalegina</taxon>
        <taxon>IRL clade</taxon>
        <taxon>Trifolieae</taxon>
        <taxon>Trifolium</taxon>
    </lineage>
</organism>
<protein>
    <submittedName>
        <fullName evidence="2">Ribonuclease H protein</fullName>
    </submittedName>
</protein>
<evidence type="ECO:0000259" key="1">
    <source>
        <dbReference type="PROSITE" id="PS50879"/>
    </source>
</evidence>
<dbReference type="SUPFAM" id="SSF53098">
    <property type="entry name" value="Ribonuclease H-like"/>
    <property type="match status" value="1"/>
</dbReference>
<dbReference type="Pfam" id="PF13456">
    <property type="entry name" value="RVT_3"/>
    <property type="match status" value="1"/>
</dbReference>
<feature type="domain" description="RNase H type-1" evidence="1">
    <location>
        <begin position="233"/>
        <end position="359"/>
    </location>
</feature>
<name>A0A392MIN5_9FABA</name>
<dbReference type="GO" id="GO:0003676">
    <property type="term" value="F:nucleic acid binding"/>
    <property type="evidence" value="ECO:0007669"/>
    <property type="project" value="InterPro"/>
</dbReference>
<dbReference type="InterPro" id="IPR012337">
    <property type="entry name" value="RNaseH-like_sf"/>
</dbReference>
<dbReference type="InterPro" id="IPR053151">
    <property type="entry name" value="RNase_H-like"/>
</dbReference>
<dbReference type="Pfam" id="PF13966">
    <property type="entry name" value="zf-RVT"/>
    <property type="match status" value="1"/>
</dbReference>
<accession>A0A392MIN5</accession>
<dbReference type="Gene3D" id="3.30.420.10">
    <property type="entry name" value="Ribonuclease H-like superfamily/Ribonuclease H"/>
    <property type="match status" value="1"/>
</dbReference>